<gene>
    <name evidence="3" type="ORF">SDC9_42886</name>
</gene>
<dbReference type="EMBL" id="VSSQ01000522">
    <property type="protein sequence ID" value="MPL96704.1"/>
    <property type="molecule type" value="Genomic_DNA"/>
</dbReference>
<dbReference type="InterPro" id="IPR028098">
    <property type="entry name" value="Glyco_trans_4-like_N"/>
</dbReference>
<dbReference type="SUPFAM" id="SSF53756">
    <property type="entry name" value="UDP-Glycosyltransferase/glycogen phosphorylase"/>
    <property type="match status" value="1"/>
</dbReference>
<evidence type="ECO:0000313" key="3">
    <source>
        <dbReference type="EMBL" id="MPL96704.1"/>
    </source>
</evidence>
<comment type="caution">
    <text evidence="3">The sequence shown here is derived from an EMBL/GenBank/DDBJ whole genome shotgun (WGS) entry which is preliminary data.</text>
</comment>
<sequence>MNKRIIISVSNDLTTDQRVMKVATSLSRNGYDVLLIGRLFKNSMPLTTDIAHKRFKLWFNKGILFYAALNVRLFLFLLFAKADIYYSNDTDTLPACFLAAKLRKKRLVFDAHELFPEVPELQNRPFTKKCWVLIENLFFPHLETAFTVCHSIADYYRQKYHIDMEVIRNTPYMQSVDQNINQKKITIPGKKIILYQGAINTGRGLEWVIDAMPFINDAVLYIIGDGDLFQILKQKVSDMKLESKVIFHGKVPGEELQQYTSSGDIGLCLLEKKGLSYYYSLPNRVFAYLHAHVPILASPFPEIARIVDTYHTGVLTDEYEPRKLANTISEMLKNPFDTNHFNEIKEKFCWETEEKTLLKHLQS</sequence>
<proteinExistence type="predicted"/>
<dbReference type="Gene3D" id="3.40.50.2000">
    <property type="entry name" value="Glycogen Phosphorylase B"/>
    <property type="match status" value="2"/>
</dbReference>
<feature type="domain" description="Glycosyltransferase subfamily 4-like N-terminal" evidence="2">
    <location>
        <begin position="19"/>
        <end position="169"/>
    </location>
</feature>
<dbReference type="InterPro" id="IPR050194">
    <property type="entry name" value="Glycosyltransferase_grp1"/>
</dbReference>
<dbReference type="AlphaFoldDB" id="A0A644VYZ9"/>
<dbReference type="Pfam" id="PF13439">
    <property type="entry name" value="Glyco_transf_4"/>
    <property type="match status" value="1"/>
</dbReference>
<keyword evidence="1" id="KW-1133">Transmembrane helix</keyword>
<dbReference type="GO" id="GO:0016757">
    <property type="term" value="F:glycosyltransferase activity"/>
    <property type="evidence" value="ECO:0007669"/>
    <property type="project" value="TreeGrafter"/>
</dbReference>
<feature type="transmembrane region" description="Helical" evidence="1">
    <location>
        <begin position="63"/>
        <end position="80"/>
    </location>
</feature>
<evidence type="ECO:0000259" key="2">
    <source>
        <dbReference type="Pfam" id="PF13439"/>
    </source>
</evidence>
<name>A0A644VYZ9_9ZZZZ</name>
<keyword evidence="1" id="KW-0812">Transmembrane</keyword>
<evidence type="ECO:0000256" key="1">
    <source>
        <dbReference type="SAM" id="Phobius"/>
    </source>
</evidence>
<keyword evidence="1" id="KW-0472">Membrane</keyword>
<accession>A0A644VYZ9</accession>
<protein>
    <recommendedName>
        <fullName evidence="2">Glycosyltransferase subfamily 4-like N-terminal domain-containing protein</fullName>
    </recommendedName>
</protein>
<organism evidence="3">
    <name type="scientific">bioreactor metagenome</name>
    <dbReference type="NCBI Taxonomy" id="1076179"/>
    <lineage>
        <taxon>unclassified sequences</taxon>
        <taxon>metagenomes</taxon>
        <taxon>ecological metagenomes</taxon>
    </lineage>
</organism>
<dbReference type="Pfam" id="PF13692">
    <property type="entry name" value="Glyco_trans_1_4"/>
    <property type="match status" value="1"/>
</dbReference>
<reference evidence="3" key="1">
    <citation type="submission" date="2019-08" db="EMBL/GenBank/DDBJ databases">
        <authorList>
            <person name="Kucharzyk K."/>
            <person name="Murdoch R.W."/>
            <person name="Higgins S."/>
            <person name="Loffler F."/>
        </authorList>
    </citation>
    <scope>NUCLEOTIDE SEQUENCE</scope>
</reference>
<dbReference type="PANTHER" id="PTHR45947:SF3">
    <property type="entry name" value="SULFOQUINOVOSYL TRANSFERASE SQD2"/>
    <property type="match status" value="1"/>
</dbReference>
<dbReference type="PANTHER" id="PTHR45947">
    <property type="entry name" value="SULFOQUINOVOSYL TRANSFERASE SQD2"/>
    <property type="match status" value="1"/>
</dbReference>